<evidence type="ECO:0000313" key="11">
    <source>
        <dbReference type="Proteomes" id="UP000179184"/>
    </source>
</evidence>
<feature type="binding site" evidence="8">
    <location>
        <begin position="10"/>
        <end position="17"/>
    </location>
    <ligand>
        <name>ATP</name>
        <dbReference type="ChEBI" id="CHEBI:30616"/>
    </ligand>
</feature>
<comment type="function">
    <text evidence="8">Phosphorylation of dTMP to form dTDP in both de novo and salvage pathways of dTTP synthesis.</text>
</comment>
<dbReference type="EC" id="2.7.4.9" evidence="8"/>
<dbReference type="EMBL" id="MEYN01000029">
    <property type="protein sequence ID" value="OGD30274.1"/>
    <property type="molecule type" value="Genomic_DNA"/>
</dbReference>
<dbReference type="GO" id="GO:0005737">
    <property type="term" value="C:cytoplasm"/>
    <property type="evidence" value="ECO:0007669"/>
    <property type="project" value="TreeGrafter"/>
</dbReference>
<evidence type="ECO:0000256" key="6">
    <source>
        <dbReference type="ARBA" id="ARBA00022840"/>
    </source>
</evidence>
<dbReference type="InterPro" id="IPR018094">
    <property type="entry name" value="Thymidylate_kinase"/>
</dbReference>
<dbReference type="GO" id="GO:0006235">
    <property type="term" value="P:dTTP biosynthetic process"/>
    <property type="evidence" value="ECO:0007669"/>
    <property type="project" value="UniProtKB-UniRule"/>
</dbReference>
<comment type="similarity">
    <text evidence="1 8">Belongs to the thymidylate kinase family.</text>
</comment>
<keyword evidence="6 8" id="KW-0067">ATP-binding</keyword>
<protein>
    <recommendedName>
        <fullName evidence="8">Thymidylate kinase</fullName>
        <ecNumber evidence="8">2.7.4.9</ecNumber>
    </recommendedName>
    <alternativeName>
        <fullName evidence="8">dTMP kinase</fullName>
    </alternativeName>
</protein>
<evidence type="ECO:0000313" key="10">
    <source>
        <dbReference type="EMBL" id="OGD30274.1"/>
    </source>
</evidence>
<proteinExistence type="inferred from homology"/>
<name>A0A1F5BI29_9BACT</name>
<gene>
    <name evidence="8" type="primary">tmk</name>
    <name evidence="10" type="ORF">A2W60_03005</name>
</gene>
<dbReference type="NCBIfam" id="TIGR00041">
    <property type="entry name" value="DTMP_kinase"/>
    <property type="match status" value="1"/>
</dbReference>
<dbReference type="Pfam" id="PF02223">
    <property type="entry name" value="Thymidylate_kin"/>
    <property type="match status" value="1"/>
</dbReference>
<dbReference type="GO" id="GO:0004798">
    <property type="term" value="F:dTMP kinase activity"/>
    <property type="evidence" value="ECO:0007669"/>
    <property type="project" value="UniProtKB-UniRule"/>
</dbReference>
<dbReference type="AlphaFoldDB" id="A0A1F5BI29"/>
<dbReference type="InterPro" id="IPR027417">
    <property type="entry name" value="P-loop_NTPase"/>
</dbReference>
<dbReference type="PANTHER" id="PTHR10344:SF4">
    <property type="entry name" value="UMP-CMP KINASE 2, MITOCHONDRIAL"/>
    <property type="match status" value="1"/>
</dbReference>
<dbReference type="GO" id="GO:0006227">
    <property type="term" value="P:dUDP biosynthetic process"/>
    <property type="evidence" value="ECO:0007669"/>
    <property type="project" value="TreeGrafter"/>
</dbReference>
<feature type="domain" description="Thymidylate kinase-like" evidence="9">
    <location>
        <begin position="8"/>
        <end position="196"/>
    </location>
</feature>
<evidence type="ECO:0000259" key="9">
    <source>
        <dbReference type="Pfam" id="PF02223"/>
    </source>
</evidence>
<keyword evidence="3 8" id="KW-0545">Nucleotide biosynthesis</keyword>
<organism evidence="10 11">
    <name type="scientific">Candidatus Azambacteria bacterium RIFCSPHIGHO2_02_46_12</name>
    <dbReference type="NCBI Taxonomy" id="1797295"/>
    <lineage>
        <taxon>Bacteria</taxon>
        <taxon>Candidatus Azamiibacteriota</taxon>
    </lineage>
</organism>
<dbReference type="GO" id="GO:0005524">
    <property type="term" value="F:ATP binding"/>
    <property type="evidence" value="ECO:0007669"/>
    <property type="project" value="UniProtKB-UniRule"/>
</dbReference>
<evidence type="ECO:0000256" key="1">
    <source>
        <dbReference type="ARBA" id="ARBA00009776"/>
    </source>
</evidence>
<dbReference type="Gene3D" id="3.40.50.300">
    <property type="entry name" value="P-loop containing nucleotide triphosphate hydrolases"/>
    <property type="match status" value="1"/>
</dbReference>
<keyword evidence="5 8" id="KW-0418">Kinase</keyword>
<dbReference type="InterPro" id="IPR039430">
    <property type="entry name" value="Thymidylate_kin-like_dom"/>
</dbReference>
<dbReference type="SUPFAM" id="SSF52540">
    <property type="entry name" value="P-loop containing nucleoside triphosphate hydrolases"/>
    <property type="match status" value="1"/>
</dbReference>
<evidence type="ECO:0000256" key="7">
    <source>
        <dbReference type="ARBA" id="ARBA00048743"/>
    </source>
</evidence>
<evidence type="ECO:0000256" key="8">
    <source>
        <dbReference type="HAMAP-Rule" id="MF_00165"/>
    </source>
</evidence>
<dbReference type="GO" id="GO:0006233">
    <property type="term" value="P:dTDP biosynthetic process"/>
    <property type="evidence" value="ECO:0007669"/>
    <property type="project" value="InterPro"/>
</dbReference>
<dbReference type="CDD" id="cd01672">
    <property type="entry name" value="TMPK"/>
    <property type="match status" value="1"/>
</dbReference>
<dbReference type="PANTHER" id="PTHR10344">
    <property type="entry name" value="THYMIDYLATE KINASE"/>
    <property type="match status" value="1"/>
</dbReference>
<dbReference type="HAMAP" id="MF_00165">
    <property type="entry name" value="Thymidylate_kinase"/>
    <property type="match status" value="1"/>
</dbReference>
<evidence type="ECO:0000256" key="4">
    <source>
        <dbReference type="ARBA" id="ARBA00022741"/>
    </source>
</evidence>
<comment type="caution">
    <text evidence="10">The sequence shown here is derived from an EMBL/GenBank/DDBJ whole genome shotgun (WGS) entry which is preliminary data.</text>
</comment>
<evidence type="ECO:0000256" key="3">
    <source>
        <dbReference type="ARBA" id="ARBA00022727"/>
    </source>
</evidence>
<evidence type="ECO:0000256" key="2">
    <source>
        <dbReference type="ARBA" id="ARBA00022679"/>
    </source>
</evidence>
<evidence type="ECO:0000256" key="5">
    <source>
        <dbReference type="ARBA" id="ARBA00022777"/>
    </source>
</evidence>
<accession>A0A1F5BI29</accession>
<reference evidence="10 11" key="1">
    <citation type="journal article" date="2016" name="Nat. Commun.">
        <title>Thousands of microbial genomes shed light on interconnected biogeochemical processes in an aquifer system.</title>
        <authorList>
            <person name="Anantharaman K."/>
            <person name="Brown C.T."/>
            <person name="Hug L.A."/>
            <person name="Sharon I."/>
            <person name="Castelle C.J."/>
            <person name="Probst A.J."/>
            <person name="Thomas B.C."/>
            <person name="Singh A."/>
            <person name="Wilkins M.J."/>
            <person name="Karaoz U."/>
            <person name="Brodie E.L."/>
            <person name="Williams K.H."/>
            <person name="Hubbard S.S."/>
            <person name="Banfield J.F."/>
        </authorList>
    </citation>
    <scope>NUCLEOTIDE SEQUENCE [LARGE SCALE GENOMIC DNA]</scope>
</reference>
<dbReference type="Proteomes" id="UP000179184">
    <property type="component" value="Unassembled WGS sequence"/>
</dbReference>
<keyword evidence="4 8" id="KW-0547">Nucleotide-binding</keyword>
<keyword evidence="2 8" id="KW-0808">Transferase</keyword>
<comment type="catalytic activity">
    <reaction evidence="7 8">
        <text>dTMP + ATP = dTDP + ADP</text>
        <dbReference type="Rhea" id="RHEA:13517"/>
        <dbReference type="ChEBI" id="CHEBI:30616"/>
        <dbReference type="ChEBI" id="CHEBI:58369"/>
        <dbReference type="ChEBI" id="CHEBI:63528"/>
        <dbReference type="ChEBI" id="CHEBI:456216"/>
        <dbReference type="EC" id="2.7.4.9"/>
    </reaction>
</comment>
<sequence length="207" mass="23552">MRGKLIVIEGIDGSGKSVQAALLNIALERLGHAVQIIKARETKQNVALKKFLKDFDITTDSLAFMFLYQALHRKQYDRTKAALDTGVTVIADRWDASFFVYHYLFGPLSKRPKRLLKMLNRLAFENLEPDLCCFLNTTVSTAIKRRIARGDVISSIKEEAEFYDKVAAEYAKLLTQKSYYVTFDGSQSIEQVHRQIIEAVMPIITRG</sequence>